<dbReference type="InterPro" id="IPR051312">
    <property type="entry name" value="Diverse_Substr_Oxidored"/>
</dbReference>
<keyword evidence="3" id="KW-0560">Oxidoreductase</keyword>
<dbReference type="Pfam" id="PF03450">
    <property type="entry name" value="CO_deh_flav_C"/>
    <property type="match status" value="1"/>
</dbReference>
<dbReference type="PANTHER" id="PTHR42659">
    <property type="entry name" value="XANTHINE DEHYDROGENASE SUBUNIT C-RELATED"/>
    <property type="match status" value="1"/>
</dbReference>
<dbReference type="InterPro" id="IPR002346">
    <property type="entry name" value="Mopterin_DH_FAD-bd"/>
</dbReference>
<dbReference type="PROSITE" id="PS51387">
    <property type="entry name" value="FAD_PCMH"/>
    <property type="match status" value="1"/>
</dbReference>
<evidence type="ECO:0000256" key="2">
    <source>
        <dbReference type="ARBA" id="ARBA00022827"/>
    </source>
</evidence>
<dbReference type="EMBL" id="CP071182">
    <property type="protein sequence ID" value="QSO47259.1"/>
    <property type="molecule type" value="Genomic_DNA"/>
</dbReference>
<keyword evidence="6" id="KW-1185">Reference proteome</keyword>
<dbReference type="Pfam" id="PF00941">
    <property type="entry name" value="FAD_binding_5"/>
    <property type="match status" value="1"/>
</dbReference>
<evidence type="ECO:0000313" key="6">
    <source>
        <dbReference type="Proteomes" id="UP000663505"/>
    </source>
</evidence>
<dbReference type="SUPFAM" id="SSF56176">
    <property type="entry name" value="FAD-binding/transporter-associated domain-like"/>
    <property type="match status" value="1"/>
</dbReference>
<evidence type="ECO:0000256" key="1">
    <source>
        <dbReference type="ARBA" id="ARBA00022630"/>
    </source>
</evidence>
<dbReference type="SMART" id="SM01092">
    <property type="entry name" value="CO_deh_flav_C"/>
    <property type="match status" value="1"/>
</dbReference>
<evidence type="ECO:0000259" key="4">
    <source>
        <dbReference type="PROSITE" id="PS51387"/>
    </source>
</evidence>
<dbReference type="Gene3D" id="3.30.43.10">
    <property type="entry name" value="Uridine Diphospho-n-acetylenolpyruvylglucosamine Reductase, domain 2"/>
    <property type="match status" value="1"/>
</dbReference>
<sequence>MNPFTLVQPETLEEAIAALATDDASVRPIAGGTALMLMMKSKLFVPEKLVSLHRLPANLRKIYIDESGELHIGALVTLRSMELSPVVSAFDPVISDALRTLSNVRVRNVATVGGHLAHGDPHMDLPPILMALNAKVVIGSKAGSRTLPLMEFLLGYYTTALQPGELITEVIVPARPREMSGAYLKYTALSADDWPMANVVSYLQTNEDTIAEARIAVSAATEKPIRLYDVETFLKNQKLSAEVFADAAELAVSNLRPLADIRGSSGYKREIVRVCVRRSLERIPSSSMSDHGGFTHE</sequence>
<dbReference type="Gene3D" id="3.30.465.10">
    <property type="match status" value="1"/>
</dbReference>
<dbReference type="GO" id="GO:0071949">
    <property type="term" value="F:FAD binding"/>
    <property type="evidence" value="ECO:0007669"/>
    <property type="project" value="InterPro"/>
</dbReference>
<organism evidence="5 6">
    <name type="scientific">Alicyclobacillus mengziensis</name>
    <dbReference type="NCBI Taxonomy" id="2931921"/>
    <lineage>
        <taxon>Bacteria</taxon>
        <taxon>Bacillati</taxon>
        <taxon>Bacillota</taxon>
        <taxon>Bacilli</taxon>
        <taxon>Bacillales</taxon>
        <taxon>Alicyclobacillaceae</taxon>
        <taxon>Alicyclobacillus</taxon>
    </lineage>
</organism>
<dbReference type="PANTHER" id="PTHR42659:SF2">
    <property type="entry name" value="XANTHINE DEHYDROGENASE SUBUNIT C-RELATED"/>
    <property type="match status" value="1"/>
</dbReference>
<evidence type="ECO:0000313" key="5">
    <source>
        <dbReference type="EMBL" id="QSO47259.1"/>
    </source>
</evidence>
<feature type="domain" description="FAD-binding PCMH-type" evidence="4">
    <location>
        <begin position="1"/>
        <end position="177"/>
    </location>
</feature>
<name>A0A9X7VYA0_9BACL</name>
<protein>
    <submittedName>
        <fullName evidence="5">Xanthine dehydrogenase family protein subunit M</fullName>
    </submittedName>
</protein>
<dbReference type="InterPro" id="IPR016169">
    <property type="entry name" value="FAD-bd_PCMH_sub2"/>
</dbReference>
<evidence type="ECO:0000256" key="3">
    <source>
        <dbReference type="ARBA" id="ARBA00023002"/>
    </source>
</evidence>
<dbReference type="InterPro" id="IPR036318">
    <property type="entry name" value="FAD-bd_PCMH-like_sf"/>
</dbReference>
<dbReference type="Proteomes" id="UP000663505">
    <property type="component" value="Chromosome"/>
</dbReference>
<keyword evidence="2" id="KW-0274">FAD</keyword>
<dbReference type="SUPFAM" id="SSF55447">
    <property type="entry name" value="CO dehydrogenase flavoprotein C-terminal domain-like"/>
    <property type="match status" value="1"/>
</dbReference>
<gene>
    <name evidence="5" type="ORF">JZ786_23170</name>
</gene>
<dbReference type="InterPro" id="IPR036683">
    <property type="entry name" value="CO_DH_flav_C_dom_sf"/>
</dbReference>
<dbReference type="InterPro" id="IPR016166">
    <property type="entry name" value="FAD-bd_PCMH"/>
</dbReference>
<keyword evidence="1" id="KW-0285">Flavoprotein</keyword>
<dbReference type="AlphaFoldDB" id="A0A9X7VYA0"/>
<dbReference type="KEGG" id="afx:JZ786_23170"/>
<reference evidence="5 6" key="1">
    <citation type="submission" date="2021-02" db="EMBL/GenBank/DDBJ databases">
        <title>Alicyclobacillus curvatus sp. nov. and Alicyclobacillus mengziensis sp. nov., two acidophilic bacteria isolated from acid mine drainage.</title>
        <authorList>
            <person name="Huang Y."/>
        </authorList>
    </citation>
    <scope>NUCLEOTIDE SEQUENCE [LARGE SCALE GENOMIC DNA]</scope>
    <source>
        <strain evidence="5 6">S30H14</strain>
    </source>
</reference>
<dbReference type="InterPro" id="IPR016167">
    <property type="entry name" value="FAD-bd_PCMH_sub1"/>
</dbReference>
<dbReference type="GO" id="GO:0016491">
    <property type="term" value="F:oxidoreductase activity"/>
    <property type="evidence" value="ECO:0007669"/>
    <property type="project" value="UniProtKB-KW"/>
</dbReference>
<dbReference type="Gene3D" id="3.30.390.50">
    <property type="entry name" value="CO dehydrogenase flavoprotein, C-terminal domain"/>
    <property type="match status" value="1"/>
</dbReference>
<dbReference type="RefSeq" id="WP_206656617.1">
    <property type="nucleotide sequence ID" value="NZ_CP071182.1"/>
</dbReference>
<dbReference type="InterPro" id="IPR005107">
    <property type="entry name" value="CO_DH_flav_C"/>
</dbReference>
<proteinExistence type="predicted"/>
<accession>A0A9X7VYA0</accession>